<proteinExistence type="predicted"/>
<dbReference type="Proteomes" id="UP000011728">
    <property type="component" value="Chromosome"/>
</dbReference>
<dbReference type="RefSeq" id="WP_015390753.1">
    <property type="nucleotide sequence ID" value="NC_020291.1"/>
</dbReference>
<evidence type="ECO:0000313" key="3">
    <source>
        <dbReference type="Proteomes" id="UP000011728"/>
    </source>
</evidence>
<reference evidence="2 3" key="1">
    <citation type="submission" date="2013-02" db="EMBL/GenBank/DDBJ databases">
        <title>Genome sequence of Clostridium saccharoperbutylacetonicum N1-4(HMT).</title>
        <authorList>
            <person name="Poehlein A."/>
            <person name="Daniel R."/>
        </authorList>
    </citation>
    <scope>NUCLEOTIDE SEQUENCE [LARGE SCALE GENOMIC DNA]</scope>
    <source>
        <strain evidence="3">N1-4(HMT)</strain>
    </source>
</reference>
<dbReference type="KEGG" id="csr:Cspa_c06350"/>
<dbReference type="OrthoDB" id="1911898at2"/>
<feature type="transmembrane region" description="Helical" evidence="1">
    <location>
        <begin position="6"/>
        <end position="24"/>
    </location>
</feature>
<keyword evidence="1" id="KW-0472">Membrane</keyword>
<organism evidence="2 3">
    <name type="scientific">Clostridium saccharoperbutylacetonicum N1-4(HMT)</name>
    <dbReference type="NCBI Taxonomy" id="931276"/>
    <lineage>
        <taxon>Bacteria</taxon>
        <taxon>Bacillati</taxon>
        <taxon>Bacillota</taxon>
        <taxon>Clostridia</taxon>
        <taxon>Eubacteriales</taxon>
        <taxon>Clostridiaceae</taxon>
        <taxon>Clostridium</taxon>
    </lineage>
</organism>
<keyword evidence="1" id="KW-1133">Transmembrane helix</keyword>
<keyword evidence="1" id="KW-0812">Transmembrane</keyword>
<dbReference type="EMBL" id="CP004121">
    <property type="protein sequence ID" value="AGF54427.1"/>
    <property type="molecule type" value="Genomic_DNA"/>
</dbReference>
<gene>
    <name evidence="2" type="ORF">Cspa_c06350</name>
</gene>
<dbReference type="eggNOG" id="ENOG503292A">
    <property type="taxonomic scope" value="Bacteria"/>
</dbReference>
<dbReference type="AlphaFoldDB" id="M1MS62"/>
<sequence length="135" mass="16064">MKRIFVYFILILTIIINIYLLLYWNPGKLNNDKGDYSKEVLSFTKSPYKVDKSTMLEKLSSDDKKDIEKIIKKLSAFDVETIREYFNDANEQEGIVNIFKLLKKRLLIEDYKKIEEISSKYIDIDNINKIIKKKK</sequence>
<name>M1MS62_9CLOT</name>
<evidence type="ECO:0000256" key="1">
    <source>
        <dbReference type="SAM" id="Phobius"/>
    </source>
</evidence>
<accession>M1MS62</accession>
<protein>
    <submittedName>
        <fullName evidence="2">Uncharacterized protein</fullName>
    </submittedName>
</protein>
<dbReference type="HOGENOM" id="CLU_1882171_0_0_9"/>
<keyword evidence="3" id="KW-1185">Reference proteome</keyword>
<dbReference type="PATRIC" id="fig|931276.5.peg.598"/>
<evidence type="ECO:0000313" key="2">
    <source>
        <dbReference type="EMBL" id="AGF54427.1"/>
    </source>
</evidence>